<keyword evidence="1 2" id="KW-0732">Signal</keyword>
<protein>
    <submittedName>
        <fullName evidence="4">Protein disulfide-isomerase</fullName>
    </submittedName>
</protein>
<gene>
    <name evidence="4" type="ORF">SAMN05216480_101272</name>
</gene>
<dbReference type="GO" id="GO:0016853">
    <property type="term" value="F:isomerase activity"/>
    <property type="evidence" value="ECO:0007669"/>
    <property type="project" value="UniProtKB-KW"/>
</dbReference>
<evidence type="ECO:0000256" key="2">
    <source>
        <dbReference type="SAM" id="SignalP"/>
    </source>
</evidence>
<dbReference type="Proteomes" id="UP000199138">
    <property type="component" value="Unassembled WGS sequence"/>
</dbReference>
<reference evidence="4 5" key="1">
    <citation type="submission" date="2016-10" db="EMBL/GenBank/DDBJ databases">
        <authorList>
            <person name="de Groot N.N."/>
        </authorList>
    </citation>
    <scope>NUCLEOTIDE SEQUENCE [LARGE SCALE GENOMIC DNA]</scope>
    <source>
        <strain evidence="4 5">CGMCC 1.12333</strain>
    </source>
</reference>
<organism evidence="4 5">
    <name type="scientific">Pustulibacterium marinum</name>
    <dbReference type="NCBI Taxonomy" id="1224947"/>
    <lineage>
        <taxon>Bacteria</taxon>
        <taxon>Pseudomonadati</taxon>
        <taxon>Bacteroidota</taxon>
        <taxon>Flavobacteriia</taxon>
        <taxon>Flavobacteriales</taxon>
        <taxon>Flavobacteriaceae</taxon>
        <taxon>Pustulibacterium</taxon>
    </lineage>
</organism>
<feature type="signal peptide" evidence="2">
    <location>
        <begin position="1"/>
        <end position="19"/>
    </location>
</feature>
<evidence type="ECO:0000259" key="3">
    <source>
        <dbReference type="PROSITE" id="PS51352"/>
    </source>
</evidence>
<sequence length="158" mass="18329">MKNYIVIALLFLSTLVTNAQEKLTWHTNFEEASKIAMKEGKPLMLFFTGSDWCGWCVRLQKEVFEHDEFVDWAEENVVLLELDFPRRKELPYELKQQNFNLQQLLGVRGYPTVWFANVENQGTKKAPKLNLDKLGRMGYQRGGSEAWIASAEALINKK</sequence>
<name>A0A1I7EV39_9FLAO</name>
<accession>A0A1I7EV39</accession>
<feature type="domain" description="Thioredoxin" evidence="3">
    <location>
        <begin position="4"/>
        <end position="158"/>
    </location>
</feature>
<dbReference type="PANTHER" id="PTHR15337:SF11">
    <property type="entry name" value="THIOREDOXIN DOMAIN-CONTAINING PROTEIN"/>
    <property type="match status" value="1"/>
</dbReference>
<dbReference type="InterPro" id="IPR051099">
    <property type="entry name" value="AGR/TXD"/>
</dbReference>
<dbReference type="EMBL" id="FPBK01000001">
    <property type="protein sequence ID" value="SFU27763.1"/>
    <property type="molecule type" value="Genomic_DNA"/>
</dbReference>
<dbReference type="OrthoDB" id="981626at2"/>
<dbReference type="AlphaFoldDB" id="A0A1I7EV39"/>
<keyword evidence="5" id="KW-1185">Reference proteome</keyword>
<dbReference type="PANTHER" id="PTHR15337">
    <property type="entry name" value="ANTERIOR GRADIENT PROTEIN-RELATED"/>
    <property type="match status" value="1"/>
</dbReference>
<dbReference type="Pfam" id="PF13899">
    <property type="entry name" value="Thioredoxin_7"/>
    <property type="match status" value="1"/>
</dbReference>
<proteinExistence type="predicted"/>
<evidence type="ECO:0000313" key="4">
    <source>
        <dbReference type="EMBL" id="SFU27763.1"/>
    </source>
</evidence>
<dbReference type="Gene3D" id="3.40.30.10">
    <property type="entry name" value="Glutaredoxin"/>
    <property type="match status" value="1"/>
</dbReference>
<dbReference type="InterPro" id="IPR013766">
    <property type="entry name" value="Thioredoxin_domain"/>
</dbReference>
<dbReference type="STRING" id="1224947.SAMN05216480_101272"/>
<keyword evidence="4" id="KW-0413">Isomerase</keyword>
<dbReference type="InterPro" id="IPR036249">
    <property type="entry name" value="Thioredoxin-like_sf"/>
</dbReference>
<dbReference type="RefSeq" id="WP_093021932.1">
    <property type="nucleotide sequence ID" value="NZ_FPBK01000001.1"/>
</dbReference>
<feature type="chain" id="PRO_5011665469" evidence="2">
    <location>
        <begin position="20"/>
        <end position="158"/>
    </location>
</feature>
<evidence type="ECO:0000313" key="5">
    <source>
        <dbReference type="Proteomes" id="UP000199138"/>
    </source>
</evidence>
<dbReference type="PROSITE" id="PS51352">
    <property type="entry name" value="THIOREDOXIN_2"/>
    <property type="match status" value="1"/>
</dbReference>
<evidence type="ECO:0000256" key="1">
    <source>
        <dbReference type="ARBA" id="ARBA00022729"/>
    </source>
</evidence>
<dbReference type="SUPFAM" id="SSF52833">
    <property type="entry name" value="Thioredoxin-like"/>
    <property type="match status" value="1"/>
</dbReference>